<dbReference type="InterPro" id="IPR009769">
    <property type="entry name" value="EDR2_C"/>
</dbReference>
<dbReference type="PANTHER" id="PTHR31558">
    <property type="entry name" value="CW14 PROTEIN"/>
    <property type="match status" value="1"/>
</dbReference>
<dbReference type="Pfam" id="PF07059">
    <property type="entry name" value="EDR2_C"/>
    <property type="match status" value="1"/>
</dbReference>
<dbReference type="Pfam" id="PF04398">
    <property type="entry name" value="DUF538"/>
    <property type="match status" value="1"/>
</dbReference>
<dbReference type="SUPFAM" id="SSF141562">
    <property type="entry name" value="At5g01610-like"/>
    <property type="match status" value="1"/>
</dbReference>
<dbReference type="InterPro" id="IPR036758">
    <property type="entry name" value="At5g01610-like"/>
</dbReference>
<protein>
    <recommendedName>
        <fullName evidence="1">Protein ENHANCED DISEASE RESISTANCE 2 C-terminal domain-containing protein</fullName>
    </recommendedName>
</protein>
<keyword evidence="3" id="KW-1185">Reference proteome</keyword>
<comment type="caution">
    <text evidence="2">The sequence shown here is derived from an EMBL/GenBank/DDBJ whole genome shotgun (WGS) entry which is preliminary data.</text>
</comment>
<evidence type="ECO:0000313" key="2">
    <source>
        <dbReference type="EMBL" id="KAG6532020.1"/>
    </source>
</evidence>
<organism evidence="2 3">
    <name type="scientific">Zingiber officinale</name>
    <name type="common">Ginger</name>
    <name type="synonym">Amomum zingiber</name>
    <dbReference type="NCBI Taxonomy" id="94328"/>
    <lineage>
        <taxon>Eukaryota</taxon>
        <taxon>Viridiplantae</taxon>
        <taxon>Streptophyta</taxon>
        <taxon>Embryophyta</taxon>
        <taxon>Tracheophyta</taxon>
        <taxon>Spermatophyta</taxon>
        <taxon>Magnoliopsida</taxon>
        <taxon>Liliopsida</taxon>
        <taxon>Zingiberales</taxon>
        <taxon>Zingiberaceae</taxon>
        <taxon>Zingiber</taxon>
    </lineage>
</organism>
<dbReference type="EMBL" id="JACMSC010000002">
    <property type="protein sequence ID" value="KAG6532020.1"/>
    <property type="molecule type" value="Genomic_DNA"/>
</dbReference>
<evidence type="ECO:0000259" key="1">
    <source>
        <dbReference type="Pfam" id="PF07059"/>
    </source>
</evidence>
<dbReference type="InterPro" id="IPR007493">
    <property type="entry name" value="DUF538"/>
</dbReference>
<feature type="domain" description="Protein ENHANCED DISEASE RESISTANCE 2 C-terminal" evidence="1">
    <location>
        <begin position="224"/>
        <end position="480"/>
    </location>
</feature>
<accession>A0A8J5IAQ1</accession>
<evidence type="ECO:0000313" key="3">
    <source>
        <dbReference type="Proteomes" id="UP000734854"/>
    </source>
</evidence>
<gene>
    <name evidence="2" type="ORF">ZIOFF_005858</name>
</gene>
<dbReference type="Gene3D" id="2.30.240.10">
    <property type="entry name" value="At5g01610-like"/>
    <property type="match status" value="1"/>
</dbReference>
<name>A0A8J5IAQ1_ZINOF</name>
<dbReference type="Proteomes" id="UP000734854">
    <property type="component" value="Unassembled WGS sequence"/>
</dbReference>
<dbReference type="AlphaFoldDB" id="A0A8J5IAQ1"/>
<reference evidence="2 3" key="1">
    <citation type="submission" date="2020-08" db="EMBL/GenBank/DDBJ databases">
        <title>Plant Genome Project.</title>
        <authorList>
            <person name="Zhang R.-G."/>
        </authorList>
    </citation>
    <scope>NUCLEOTIDE SEQUENCE [LARGE SCALE GENOMIC DNA]</scope>
    <source>
        <tissue evidence="2">Rhizome</tissue>
    </source>
</reference>
<dbReference type="PANTHER" id="PTHR31558:SF3">
    <property type="entry name" value="CW14 PROTEIN"/>
    <property type="match status" value="1"/>
</dbReference>
<sequence>METIDEALGFEGDDPMAFSNPAFQVMTTAGSVEETWFDTFSVIDSDEEDFKSIPDDILSLNGIEGEAIVSPKAFRDDNLGVTGPDNLCIISMDQQKGQRTGEQSLMNSVSNPKSFVSHEDLSVISMQENDCGEEESVLNNCGILPNNCLPCLVVATSTVEKRKAIGSSPPNSAKKASLKLSFKRKSGEAHATSTQFSTKAMIEKPLAGSQVQFCALEKKMLDSWSPIEPNTFRVRGEHYLRDKKKDLASNCAVYSPFGVDVYFRQQKINHIARYVQLPIVNSLGKLPPLLVVNVQRWQEDVNDSEWKDAMVEETKALAKNRTLEKSVGYKWVPLYPATIFQSETDGEGISFVLYFRLSEGSKELPSHFLENVQRLIDDEVERCRGFPMDSVVPFRDRLKILGRVANVEDLPLSTAERKLMHAYNEKPVLSRPQHEFYLGKNYFEIDIDMHRFSYIARKGFETFIDRLKICILDVGLTIQRQWITLSLSSSPPMAIAFRLLLLVVLVSAASASKLGDLLKKYGLPKGILPHAKHHSLSDDGDLTVELKAPCYIQFSDLVYYDRSVAGALSYGVLSDLSGVQVKKLFVWLPVSAIEARPDSGTVDFKVPFLTLSYSADEFQKIRDCLDSAEESEFLPFSEVGPLDLLIFCLP</sequence>
<proteinExistence type="predicted"/>